<evidence type="ECO:0000256" key="1">
    <source>
        <dbReference type="ARBA" id="ARBA00005187"/>
    </source>
</evidence>
<sequence>MSVCLGVIPLNNKSINTEQIKDFKSSALRSLDLVRFTSEVIQNEISIFQYDVKVFDCQFLHQANGDIAVLNGQPLFASNGPTEVEKDLTLLIQNKSSLVNLLAQSRGSFSGVCFDKQRSNAYLFTDKIGIRPIFYLMRSDALFFSSNFAVLKDYFYDDLSVCPDGVKEYLTLGYSFQDRTAFNEIKRLEGGQLLSVSSSESLSQYWDWSCHELLNFGNDNYKKLFDIFQQSVALRLFDNKQCYSFLSGGMDSRVVTSSLVAQGKELTSFNFQTSHCQDTEYSKMYAEKAGIKLKSKIVPKNDFFGWSRLIAKFIAEEEQQHIGQYVWSGDGGAPLGGVYLSEEVLYEFEQTEEAGVKKFLNFNNKMLPHNFFAGELKVKQNDELIKSFTKSMKVFEIEKTKSLFHFLLVNNQARALQYHHETIHHHKVELALPFFDAEFISHIFQLPMSEILYHRGYTKWFYLFPEFTRQTPWQTYPDHQECPIKHSDNLAYQWKRKQKNIFARNADLKATWQSINNIYTKKVVNRRLILFKMLLHLLGVKDNSYIVPLSTKLKNLLNPSAAAKSRNKRDSSD</sequence>
<comment type="pathway">
    <text evidence="1">Amino-acid biosynthesis; L-asparagine biosynthesis; L-asparagine from L-aspartate (L-Gln route): step 1/1.</text>
</comment>
<dbReference type="PANTHER" id="PTHR43284">
    <property type="entry name" value="ASPARAGINE SYNTHETASE (GLUTAMINE-HYDROLYZING)"/>
    <property type="match status" value="1"/>
</dbReference>
<name>A0AAC9JFF7_9ALTE</name>
<dbReference type="AlphaFoldDB" id="A0AAC9JFF7"/>
<reference evidence="6 7" key="1">
    <citation type="submission" date="2016-11" db="EMBL/GenBank/DDBJ databases">
        <title>Networking in microbes: conjugative elements and plasmids in the genus Alteromonas.</title>
        <authorList>
            <person name="Lopez-Perez M."/>
            <person name="Ramon-Marco N."/>
            <person name="Rodriguez-Valera F."/>
        </authorList>
    </citation>
    <scope>NUCLEOTIDE SEQUENCE [LARGE SCALE GENOMIC DNA]</scope>
    <source>
        <strain evidence="6 7">CP48</strain>
    </source>
</reference>
<dbReference type="InterPro" id="IPR017932">
    <property type="entry name" value="GATase_2_dom"/>
</dbReference>
<evidence type="ECO:0000313" key="7">
    <source>
        <dbReference type="Proteomes" id="UP000182101"/>
    </source>
</evidence>
<dbReference type="EMBL" id="CP018024">
    <property type="protein sequence ID" value="APD90583.1"/>
    <property type="molecule type" value="Genomic_DNA"/>
</dbReference>
<dbReference type="InterPro" id="IPR014729">
    <property type="entry name" value="Rossmann-like_a/b/a_fold"/>
</dbReference>
<comment type="catalytic activity">
    <reaction evidence="3">
        <text>L-aspartate + L-glutamine + ATP + H2O = L-asparagine + L-glutamate + AMP + diphosphate + H(+)</text>
        <dbReference type="Rhea" id="RHEA:12228"/>
        <dbReference type="ChEBI" id="CHEBI:15377"/>
        <dbReference type="ChEBI" id="CHEBI:15378"/>
        <dbReference type="ChEBI" id="CHEBI:29985"/>
        <dbReference type="ChEBI" id="CHEBI:29991"/>
        <dbReference type="ChEBI" id="CHEBI:30616"/>
        <dbReference type="ChEBI" id="CHEBI:33019"/>
        <dbReference type="ChEBI" id="CHEBI:58048"/>
        <dbReference type="ChEBI" id="CHEBI:58359"/>
        <dbReference type="ChEBI" id="CHEBI:456215"/>
        <dbReference type="EC" id="6.3.5.4"/>
    </reaction>
</comment>
<gene>
    <name evidence="6" type="ORF">BM524_12685</name>
</gene>
<dbReference type="EC" id="6.3.5.4" evidence="2"/>
<accession>A0AAC9JFF7</accession>
<dbReference type="GO" id="GO:0004066">
    <property type="term" value="F:asparagine synthase (glutamine-hydrolyzing) activity"/>
    <property type="evidence" value="ECO:0007669"/>
    <property type="project" value="UniProtKB-EC"/>
</dbReference>
<dbReference type="InterPro" id="IPR029055">
    <property type="entry name" value="Ntn_hydrolases_N"/>
</dbReference>
<evidence type="ECO:0000256" key="2">
    <source>
        <dbReference type="ARBA" id="ARBA00012737"/>
    </source>
</evidence>
<dbReference type="PANTHER" id="PTHR43284:SF1">
    <property type="entry name" value="ASPARAGINE SYNTHETASE"/>
    <property type="match status" value="1"/>
</dbReference>
<evidence type="ECO:0000259" key="5">
    <source>
        <dbReference type="Pfam" id="PF13537"/>
    </source>
</evidence>
<dbReference type="Gene3D" id="3.60.20.10">
    <property type="entry name" value="Glutamine Phosphoribosylpyrophosphate, subunit 1, domain 1"/>
    <property type="match status" value="1"/>
</dbReference>
<dbReference type="InterPro" id="IPR051786">
    <property type="entry name" value="ASN_synthetase/amidase"/>
</dbReference>
<dbReference type="RefSeq" id="WP_071959644.1">
    <property type="nucleotide sequence ID" value="NZ_CP018024.1"/>
</dbReference>
<feature type="domain" description="Glutamine amidotransferase type-2" evidence="5">
    <location>
        <begin position="95"/>
        <end position="151"/>
    </location>
</feature>
<dbReference type="SUPFAM" id="SSF56235">
    <property type="entry name" value="N-terminal nucleophile aminohydrolases (Ntn hydrolases)"/>
    <property type="match status" value="1"/>
</dbReference>
<dbReference type="Pfam" id="PF13537">
    <property type="entry name" value="GATase_7"/>
    <property type="match status" value="1"/>
</dbReference>
<dbReference type="Gene3D" id="3.40.50.620">
    <property type="entry name" value="HUPs"/>
    <property type="match status" value="1"/>
</dbReference>
<feature type="domain" description="Asparagine synthetase" evidence="4">
    <location>
        <begin position="226"/>
        <end position="305"/>
    </location>
</feature>
<dbReference type="InterPro" id="IPR001962">
    <property type="entry name" value="Asn_synthase"/>
</dbReference>
<evidence type="ECO:0000259" key="4">
    <source>
        <dbReference type="Pfam" id="PF00733"/>
    </source>
</evidence>
<proteinExistence type="predicted"/>
<dbReference type="Pfam" id="PF00733">
    <property type="entry name" value="Asn_synthase"/>
    <property type="match status" value="1"/>
</dbReference>
<dbReference type="GO" id="GO:0005829">
    <property type="term" value="C:cytosol"/>
    <property type="evidence" value="ECO:0007669"/>
    <property type="project" value="TreeGrafter"/>
</dbReference>
<dbReference type="GO" id="GO:0006529">
    <property type="term" value="P:asparagine biosynthetic process"/>
    <property type="evidence" value="ECO:0007669"/>
    <property type="project" value="InterPro"/>
</dbReference>
<dbReference type="SUPFAM" id="SSF52402">
    <property type="entry name" value="Adenine nucleotide alpha hydrolases-like"/>
    <property type="match status" value="1"/>
</dbReference>
<organism evidence="6 7">
    <name type="scientific">Alteromonas mediterranea</name>
    <dbReference type="NCBI Taxonomy" id="314275"/>
    <lineage>
        <taxon>Bacteria</taxon>
        <taxon>Pseudomonadati</taxon>
        <taxon>Pseudomonadota</taxon>
        <taxon>Gammaproteobacteria</taxon>
        <taxon>Alteromonadales</taxon>
        <taxon>Alteromonadaceae</taxon>
        <taxon>Alteromonas/Salinimonas group</taxon>
        <taxon>Alteromonas</taxon>
    </lineage>
</organism>
<evidence type="ECO:0000256" key="3">
    <source>
        <dbReference type="ARBA" id="ARBA00048741"/>
    </source>
</evidence>
<protein>
    <recommendedName>
        <fullName evidence="2">asparagine synthase (glutamine-hydrolyzing)</fullName>
        <ecNumber evidence="2">6.3.5.4</ecNumber>
    </recommendedName>
</protein>
<evidence type="ECO:0000313" key="6">
    <source>
        <dbReference type="EMBL" id="APD90583.1"/>
    </source>
</evidence>
<dbReference type="Proteomes" id="UP000182101">
    <property type="component" value="Chromosome"/>
</dbReference>